<organism evidence="1 2">
    <name type="scientific">Cirrhinus mrigala</name>
    <name type="common">Mrigala</name>
    <dbReference type="NCBI Taxonomy" id="683832"/>
    <lineage>
        <taxon>Eukaryota</taxon>
        <taxon>Metazoa</taxon>
        <taxon>Chordata</taxon>
        <taxon>Craniata</taxon>
        <taxon>Vertebrata</taxon>
        <taxon>Euteleostomi</taxon>
        <taxon>Actinopterygii</taxon>
        <taxon>Neopterygii</taxon>
        <taxon>Teleostei</taxon>
        <taxon>Ostariophysi</taxon>
        <taxon>Cypriniformes</taxon>
        <taxon>Cyprinidae</taxon>
        <taxon>Labeoninae</taxon>
        <taxon>Labeonini</taxon>
        <taxon>Cirrhinus</taxon>
    </lineage>
</organism>
<keyword evidence="2" id="KW-1185">Reference proteome</keyword>
<reference evidence="1 2" key="1">
    <citation type="submission" date="2024-05" db="EMBL/GenBank/DDBJ databases">
        <title>Genome sequencing and assembly of Indian major carp, Cirrhinus mrigala (Hamilton, 1822).</title>
        <authorList>
            <person name="Mohindra V."/>
            <person name="Chowdhury L.M."/>
            <person name="Lal K."/>
            <person name="Jena J.K."/>
        </authorList>
    </citation>
    <scope>NUCLEOTIDE SEQUENCE [LARGE SCALE GENOMIC DNA]</scope>
    <source>
        <strain evidence="1">CM1030</strain>
        <tissue evidence="1">Blood</tissue>
    </source>
</reference>
<sequence length="63" mass="7438">WRPRVNVMKEAVSNTIVEERPAGYWKKQLLKEMAGYKDTLWKTELKHMNPHTGMPALTEEVLR</sequence>
<gene>
    <name evidence="1" type="ORF">M9458_003714</name>
</gene>
<feature type="non-terminal residue" evidence="1">
    <location>
        <position position="1"/>
    </location>
</feature>
<dbReference type="EMBL" id="JAMKFB020000002">
    <property type="protein sequence ID" value="KAL0200527.1"/>
    <property type="molecule type" value="Genomic_DNA"/>
</dbReference>
<evidence type="ECO:0000313" key="2">
    <source>
        <dbReference type="Proteomes" id="UP001529510"/>
    </source>
</evidence>
<accession>A0ABD0RPS0</accession>
<dbReference type="AlphaFoldDB" id="A0ABD0RPS0"/>
<dbReference type="Proteomes" id="UP001529510">
    <property type="component" value="Unassembled WGS sequence"/>
</dbReference>
<evidence type="ECO:0000313" key="1">
    <source>
        <dbReference type="EMBL" id="KAL0200527.1"/>
    </source>
</evidence>
<name>A0ABD0RPS0_CIRMR</name>
<proteinExistence type="predicted"/>
<protein>
    <submittedName>
        <fullName evidence="1">Uncharacterized protein</fullName>
    </submittedName>
</protein>
<comment type="caution">
    <text evidence="1">The sequence shown here is derived from an EMBL/GenBank/DDBJ whole genome shotgun (WGS) entry which is preliminary data.</text>
</comment>